<dbReference type="Pfam" id="PF01648">
    <property type="entry name" value="ACPS"/>
    <property type="match status" value="1"/>
</dbReference>
<dbReference type="GO" id="GO:0005829">
    <property type="term" value="C:cytosol"/>
    <property type="evidence" value="ECO:0007669"/>
    <property type="project" value="TreeGrafter"/>
</dbReference>
<dbReference type="InterPro" id="IPR037143">
    <property type="entry name" value="4-PPantetheinyl_Trfase_dom_sf"/>
</dbReference>
<dbReference type="InterPro" id="IPR055066">
    <property type="entry name" value="AASDHPPT_N"/>
</dbReference>
<dbReference type="Pfam" id="PF22624">
    <property type="entry name" value="AASDHPPT_N"/>
    <property type="match status" value="1"/>
</dbReference>
<reference evidence="5 6" key="1">
    <citation type="journal article" date="2019" name="Nat. Microbiol.">
        <title>Mediterranean grassland soil C-N compound turnover is dependent on rainfall and depth, and is mediated by genomically divergent microorganisms.</title>
        <authorList>
            <person name="Diamond S."/>
            <person name="Andeer P.F."/>
            <person name="Li Z."/>
            <person name="Crits-Christoph A."/>
            <person name="Burstein D."/>
            <person name="Anantharaman K."/>
            <person name="Lane K.R."/>
            <person name="Thomas B.C."/>
            <person name="Pan C."/>
            <person name="Northen T.R."/>
            <person name="Banfield J.F."/>
        </authorList>
    </citation>
    <scope>NUCLEOTIDE SEQUENCE [LARGE SCALE GENOMIC DNA]</scope>
    <source>
        <strain evidence="5">WS_9</strain>
    </source>
</reference>
<gene>
    <name evidence="5" type="ORF">E6K79_07850</name>
</gene>
<keyword evidence="2 5" id="KW-0808">Transferase</keyword>
<comment type="caution">
    <text evidence="5">The sequence shown here is derived from an EMBL/GenBank/DDBJ whole genome shotgun (WGS) entry which is preliminary data.</text>
</comment>
<dbReference type="GO" id="GO:0008897">
    <property type="term" value="F:holo-[acyl-carrier-protein] synthase activity"/>
    <property type="evidence" value="ECO:0007669"/>
    <property type="project" value="InterPro"/>
</dbReference>
<comment type="similarity">
    <text evidence="1">Belongs to the P-Pant transferase superfamily. Gsp/Sfp/HetI/AcpT family.</text>
</comment>
<evidence type="ECO:0000259" key="3">
    <source>
        <dbReference type="Pfam" id="PF01648"/>
    </source>
</evidence>
<dbReference type="AlphaFoldDB" id="A0A538TL31"/>
<organism evidence="5 6">
    <name type="scientific">Eiseniibacteriota bacterium</name>
    <dbReference type="NCBI Taxonomy" id="2212470"/>
    <lineage>
        <taxon>Bacteria</taxon>
        <taxon>Candidatus Eiseniibacteriota</taxon>
    </lineage>
</organism>
<sequence>MTRRVPHLAPGEVHCWSATLDVPPETSARLYATLSVEERSRSERFRYERDRQRFIVAHGVLRDLLGRYLETQPSHIAYAYNAFGKPDLGPECGSRLKFNLSHSGDLALIAIAADSNVGVDLECIQDRADYPDIARHFFSSADLAQLSDCPPRRYAETFLGCWTRKEAYLKARGVGLAVDLDEASNDVDPVEQWSFYGLQPAPRHVGALAIEGTGWRLRQLQLRPG</sequence>
<protein>
    <submittedName>
        <fullName evidence="5">4'-phosphopantetheinyl transferase superfamily protein</fullName>
    </submittedName>
</protein>
<dbReference type="PANTHER" id="PTHR12215:SF10">
    <property type="entry name" value="L-AMINOADIPATE-SEMIALDEHYDE DEHYDROGENASE-PHOSPHOPANTETHEINYL TRANSFERASE"/>
    <property type="match status" value="1"/>
</dbReference>
<dbReference type="GO" id="GO:0000287">
    <property type="term" value="F:magnesium ion binding"/>
    <property type="evidence" value="ECO:0007669"/>
    <property type="project" value="InterPro"/>
</dbReference>
<feature type="domain" description="4'-phosphopantetheinyl transferase N-terminal" evidence="4">
    <location>
        <begin position="30"/>
        <end position="110"/>
    </location>
</feature>
<dbReference type="Proteomes" id="UP000317691">
    <property type="component" value="Unassembled WGS sequence"/>
</dbReference>
<evidence type="ECO:0000256" key="2">
    <source>
        <dbReference type="ARBA" id="ARBA00022679"/>
    </source>
</evidence>
<evidence type="ECO:0000259" key="4">
    <source>
        <dbReference type="Pfam" id="PF22624"/>
    </source>
</evidence>
<dbReference type="InterPro" id="IPR050559">
    <property type="entry name" value="P-Pant_transferase_sf"/>
</dbReference>
<dbReference type="PANTHER" id="PTHR12215">
    <property type="entry name" value="PHOSPHOPANTETHEINE TRANSFERASE"/>
    <property type="match status" value="1"/>
</dbReference>
<proteinExistence type="inferred from homology"/>
<evidence type="ECO:0000256" key="1">
    <source>
        <dbReference type="ARBA" id="ARBA00010990"/>
    </source>
</evidence>
<evidence type="ECO:0000313" key="6">
    <source>
        <dbReference type="Proteomes" id="UP000317691"/>
    </source>
</evidence>
<feature type="domain" description="4'-phosphopantetheinyl transferase" evidence="3">
    <location>
        <begin position="117"/>
        <end position="195"/>
    </location>
</feature>
<dbReference type="GO" id="GO:0019878">
    <property type="term" value="P:lysine biosynthetic process via aminoadipic acid"/>
    <property type="evidence" value="ECO:0007669"/>
    <property type="project" value="TreeGrafter"/>
</dbReference>
<dbReference type="InterPro" id="IPR008278">
    <property type="entry name" value="4-PPantetheinyl_Trfase_dom"/>
</dbReference>
<dbReference type="SUPFAM" id="SSF56214">
    <property type="entry name" value="4'-phosphopantetheinyl transferase"/>
    <property type="match status" value="2"/>
</dbReference>
<accession>A0A538TL31</accession>
<dbReference type="EMBL" id="VBOZ01000023">
    <property type="protein sequence ID" value="TMQ64320.1"/>
    <property type="molecule type" value="Genomic_DNA"/>
</dbReference>
<evidence type="ECO:0000313" key="5">
    <source>
        <dbReference type="EMBL" id="TMQ64320.1"/>
    </source>
</evidence>
<name>A0A538TL31_UNCEI</name>
<dbReference type="Gene3D" id="3.90.470.20">
    <property type="entry name" value="4'-phosphopantetheinyl transferase domain"/>
    <property type="match status" value="1"/>
</dbReference>